<dbReference type="KEGG" id="slom:PXH66_22930"/>
<dbReference type="Proteomes" id="UP001218638">
    <property type="component" value="Chromosome"/>
</dbReference>
<keyword evidence="2" id="KW-1185">Reference proteome</keyword>
<sequence length="357" mass="38420">MRPLMLTSNAPFFAPSTTAVPSHPPFARTRKKSTRYRCTTPITARPGLNYRPSGLNDVGDVIGNLISPLRFEGATWTAEGVRRTAAGLIEPGLVSAREAMPYQAISSNGLVAGTVGHPLENRRAWASHLGNFGETFWPESVSFTQGINRDGMVVGKTLFPAAPLLIYRAFVVDASKRPRFLTLPEGGMSDAIGVNDDGVVLVNVTALSQASPRQKAWLWHDDVFIPLEAPPQCSTVATGFSPDGTVIGYRENSFGQRQAVMWVDGHLVDLGVSPAENFIPHAINDHAVIVGSIRKTGGATTAVRWTPRHGLERLADLTDSHYRGTLIDAVAINTSGHIAVVGQRGQTQEGFVLLPPD</sequence>
<organism evidence="1 2">
    <name type="scientific">Synoicihabitans lomoniglobus</name>
    <dbReference type="NCBI Taxonomy" id="2909285"/>
    <lineage>
        <taxon>Bacteria</taxon>
        <taxon>Pseudomonadati</taxon>
        <taxon>Verrucomicrobiota</taxon>
        <taxon>Opitutia</taxon>
        <taxon>Opitutales</taxon>
        <taxon>Opitutaceae</taxon>
        <taxon>Synoicihabitans</taxon>
    </lineage>
</organism>
<evidence type="ECO:0000313" key="1">
    <source>
        <dbReference type="EMBL" id="WED65203.1"/>
    </source>
</evidence>
<proteinExistence type="predicted"/>
<dbReference type="RefSeq" id="WP_330932176.1">
    <property type="nucleotide sequence ID" value="NZ_CP119075.1"/>
</dbReference>
<dbReference type="EMBL" id="CP119075">
    <property type="protein sequence ID" value="WED65203.1"/>
    <property type="molecule type" value="Genomic_DNA"/>
</dbReference>
<gene>
    <name evidence="1" type="ORF">PXH66_22930</name>
</gene>
<evidence type="ECO:0000313" key="2">
    <source>
        <dbReference type="Proteomes" id="UP001218638"/>
    </source>
</evidence>
<protein>
    <submittedName>
        <fullName evidence="1">Uncharacterized protein</fullName>
    </submittedName>
</protein>
<dbReference type="InterPro" id="IPR014262">
    <property type="entry name" value="HAF_rpt"/>
</dbReference>
<name>A0AAF0A0R1_9BACT</name>
<dbReference type="NCBIfam" id="TIGR02913">
    <property type="entry name" value="HAF_rpt"/>
    <property type="match status" value="1"/>
</dbReference>
<reference evidence="1" key="1">
    <citation type="submission" date="2023-03" db="EMBL/GenBank/DDBJ databases">
        <title>Lomoglobus Profundus gen. nov., sp. nov., a novel member of the phylum Verrucomicrobia, isolated from deep-marine sediment of South China Sea.</title>
        <authorList>
            <person name="Ahmad T."/>
            <person name="Ishaq S.E."/>
            <person name="Wang F."/>
        </authorList>
    </citation>
    <scope>NUCLEOTIDE SEQUENCE</scope>
    <source>
        <strain evidence="1">LMO-M01</strain>
    </source>
</reference>
<dbReference type="AlphaFoldDB" id="A0AAF0A0R1"/>
<accession>A0AAF0A0R1</accession>